<dbReference type="Proteomes" id="UP000035065">
    <property type="component" value="Unassembled WGS sequence"/>
</dbReference>
<comment type="pathway">
    <text evidence="1">Cofactor biosynthesis; adenosylcobalamin biosynthesis.</text>
</comment>
<dbReference type="InterPro" id="IPR035996">
    <property type="entry name" value="4pyrrol_Methylase_sf"/>
</dbReference>
<dbReference type="Gene3D" id="3.40.1010.10">
    <property type="entry name" value="Cobalt-precorrin-4 Transmethylase, Domain 1"/>
    <property type="match status" value="1"/>
</dbReference>
<sequence length="410" mass="42230">MAKAPAMTRFVVVGIGADGWPGLSGRARDALADAAVVYGSARQVSLIDGHVAGRAVPWTSPMSDHLRDVLADRTEPVVHVLASGDPMFHGIGTTIVNAVGRDRVTVISAPSSVSLAAAELGWDLATTVVVSTVTAPPEAVVPELGDGVRLLVLSRDGSTPAALAALCDDHGFGRTGVTVLENLGGGGQAMRSGTASEWDRTPCAPLNIVALDCRGPSASRAPGLPDGVYVSDGQLTKQTVRALTVSALRPAAGQLLWDVGAGSGSIGIEWLRATRDGRVVAFEADRDRAVTVRRNAERLGVGHRLTLAGSVPQAFAAAPSPDTVFLGGGADRTVLDDAWRALAPGGLIVGNAVAIETQQLFVDAHARLGGSLTRISVERAAPLGTMSAWRPALPIIQWAAVKDAATQEDS</sequence>
<evidence type="ECO:0000313" key="7">
    <source>
        <dbReference type="EMBL" id="EGD56207.1"/>
    </source>
</evidence>
<dbReference type="NCBIfam" id="TIGR02467">
    <property type="entry name" value="CbiE"/>
    <property type="match status" value="1"/>
</dbReference>
<reference evidence="7 8" key="1">
    <citation type="journal article" date="2011" name="J. Bacteriol.">
        <title>Draft Genome Sequence of Gordonia neofelifaecis NRRL B-59395, a Cholesterol-Degrading Actinomycete.</title>
        <authorList>
            <person name="Ge F."/>
            <person name="Li W."/>
            <person name="Chen G."/>
            <person name="Liu Y."/>
            <person name="Zhang G."/>
            <person name="Yong B."/>
            <person name="Wang Q."/>
            <person name="Wang N."/>
            <person name="Huang Z."/>
            <person name="Li W."/>
            <person name="Wang J."/>
            <person name="Wu C."/>
            <person name="Xie Q."/>
            <person name="Liu G."/>
        </authorList>
    </citation>
    <scope>NUCLEOTIDE SEQUENCE [LARGE SCALE GENOMIC DNA]</scope>
    <source>
        <strain evidence="7 8">NRRL B-59395</strain>
    </source>
</reference>
<dbReference type="GO" id="GO:0032259">
    <property type="term" value="P:methylation"/>
    <property type="evidence" value="ECO:0007669"/>
    <property type="project" value="UniProtKB-KW"/>
</dbReference>
<dbReference type="InterPro" id="IPR000878">
    <property type="entry name" value="4pyrrol_Mease"/>
</dbReference>
<evidence type="ECO:0000259" key="6">
    <source>
        <dbReference type="Pfam" id="PF00590"/>
    </source>
</evidence>
<evidence type="ECO:0000256" key="1">
    <source>
        <dbReference type="ARBA" id="ARBA00004953"/>
    </source>
</evidence>
<dbReference type="NCBIfam" id="TIGR02469">
    <property type="entry name" value="CbiT"/>
    <property type="match status" value="1"/>
</dbReference>
<proteinExistence type="predicted"/>
<dbReference type="GO" id="GO:0009236">
    <property type="term" value="P:cobalamin biosynthetic process"/>
    <property type="evidence" value="ECO:0007669"/>
    <property type="project" value="UniProtKB-UniPathway"/>
</dbReference>
<dbReference type="AlphaFoldDB" id="F1YGQ9"/>
<evidence type="ECO:0000313" key="8">
    <source>
        <dbReference type="Proteomes" id="UP000035065"/>
    </source>
</evidence>
<dbReference type="InterPro" id="IPR029063">
    <property type="entry name" value="SAM-dependent_MTases_sf"/>
</dbReference>
<dbReference type="InterPro" id="IPR050714">
    <property type="entry name" value="Cobalamin_biosynth_MTase"/>
</dbReference>
<dbReference type="SUPFAM" id="SSF53335">
    <property type="entry name" value="S-adenosyl-L-methionine-dependent methyltransferases"/>
    <property type="match status" value="1"/>
</dbReference>
<dbReference type="SUPFAM" id="SSF53790">
    <property type="entry name" value="Tetrapyrrole methylase"/>
    <property type="match status" value="1"/>
</dbReference>
<dbReference type="UniPathway" id="UPA00148"/>
<protein>
    <submittedName>
        <fullName evidence="7">Precorrin-6Y C5,15-methyltransferase (Decarboxylating), CbiT subunit</fullName>
    </submittedName>
</protein>
<dbReference type="InterPro" id="IPR012818">
    <property type="entry name" value="CbiE"/>
</dbReference>
<dbReference type="GO" id="GO:0008276">
    <property type="term" value="F:protein methyltransferase activity"/>
    <property type="evidence" value="ECO:0007669"/>
    <property type="project" value="InterPro"/>
</dbReference>
<feature type="domain" description="Tetrapyrrole methylase" evidence="6">
    <location>
        <begin position="10"/>
        <end position="197"/>
    </location>
</feature>
<dbReference type="Gene3D" id="3.40.50.150">
    <property type="entry name" value="Vaccinia Virus protein VP39"/>
    <property type="match status" value="1"/>
</dbReference>
<accession>F1YGQ9</accession>
<name>F1YGQ9_9ACTN</name>
<gene>
    <name evidence="7" type="ORF">SCNU_05116</name>
</gene>
<dbReference type="PANTHER" id="PTHR43182">
    <property type="entry name" value="COBALT-PRECORRIN-6B C(15)-METHYLTRANSFERASE (DECARBOXYLATING)"/>
    <property type="match status" value="1"/>
</dbReference>
<keyword evidence="3 7" id="KW-0489">Methyltransferase</keyword>
<evidence type="ECO:0000256" key="2">
    <source>
        <dbReference type="ARBA" id="ARBA00022573"/>
    </source>
</evidence>
<dbReference type="CDD" id="cd02440">
    <property type="entry name" value="AdoMet_MTases"/>
    <property type="match status" value="1"/>
</dbReference>
<keyword evidence="5" id="KW-0949">S-adenosyl-L-methionine</keyword>
<evidence type="ECO:0000256" key="3">
    <source>
        <dbReference type="ARBA" id="ARBA00022603"/>
    </source>
</evidence>
<dbReference type="InterPro" id="IPR014777">
    <property type="entry name" value="4pyrrole_Mease_sub1"/>
</dbReference>
<dbReference type="PIRSF" id="PIRSF036428">
    <property type="entry name" value="CobL"/>
    <property type="match status" value="1"/>
</dbReference>
<dbReference type="Pfam" id="PF00590">
    <property type="entry name" value="TP_methylase"/>
    <property type="match status" value="1"/>
</dbReference>
<keyword evidence="2" id="KW-0169">Cobalamin biosynthesis</keyword>
<keyword evidence="4 7" id="KW-0808">Transferase</keyword>
<dbReference type="PANTHER" id="PTHR43182:SF1">
    <property type="entry name" value="COBALT-PRECORRIN-7 C(5)-METHYLTRANSFERASE"/>
    <property type="match status" value="1"/>
</dbReference>
<dbReference type="EMBL" id="AEUD01000003">
    <property type="protein sequence ID" value="EGD56207.1"/>
    <property type="molecule type" value="Genomic_DNA"/>
</dbReference>
<dbReference type="eggNOG" id="COG2242">
    <property type="taxonomic scope" value="Bacteria"/>
</dbReference>
<dbReference type="InterPro" id="IPR006365">
    <property type="entry name" value="Cbl_synth_CobL"/>
</dbReference>
<dbReference type="eggNOG" id="COG2241">
    <property type="taxonomic scope" value="Bacteria"/>
</dbReference>
<evidence type="ECO:0000256" key="5">
    <source>
        <dbReference type="ARBA" id="ARBA00022691"/>
    </source>
</evidence>
<dbReference type="InterPro" id="IPR014008">
    <property type="entry name" value="Cbl_synth_MTase_CbiT"/>
</dbReference>
<keyword evidence="8" id="KW-1185">Reference proteome</keyword>
<organism evidence="7 8">
    <name type="scientific">Gordonia neofelifaecis NRRL B-59395</name>
    <dbReference type="NCBI Taxonomy" id="644548"/>
    <lineage>
        <taxon>Bacteria</taxon>
        <taxon>Bacillati</taxon>
        <taxon>Actinomycetota</taxon>
        <taxon>Actinomycetes</taxon>
        <taxon>Mycobacteriales</taxon>
        <taxon>Gordoniaceae</taxon>
        <taxon>Gordonia</taxon>
    </lineage>
</organism>
<dbReference type="STRING" id="644548.SCNU_05116"/>
<dbReference type="CDD" id="cd11644">
    <property type="entry name" value="Precorrin-6Y-MT"/>
    <property type="match status" value="1"/>
</dbReference>
<comment type="caution">
    <text evidence="7">The sequence shown here is derived from an EMBL/GenBank/DDBJ whole genome shotgun (WGS) entry which is preliminary data.</text>
</comment>
<evidence type="ECO:0000256" key="4">
    <source>
        <dbReference type="ARBA" id="ARBA00022679"/>
    </source>
</evidence>